<feature type="compositionally biased region" description="Basic and acidic residues" evidence="2">
    <location>
        <begin position="113"/>
        <end position="128"/>
    </location>
</feature>
<accession>A0A917NK81</accession>
<feature type="compositionally biased region" description="Low complexity" evidence="2">
    <location>
        <begin position="130"/>
        <end position="142"/>
    </location>
</feature>
<dbReference type="PANTHER" id="PTHR35983:SF1">
    <property type="entry name" value="UPF0166 PROTEIN TM_0021"/>
    <property type="match status" value="1"/>
</dbReference>
<dbReference type="Pfam" id="PF02641">
    <property type="entry name" value="DUF190"/>
    <property type="match status" value="2"/>
</dbReference>
<dbReference type="Gene3D" id="3.30.70.120">
    <property type="match status" value="2"/>
</dbReference>
<keyword evidence="4" id="KW-1185">Reference proteome</keyword>
<dbReference type="EMBL" id="BMOY01000014">
    <property type="protein sequence ID" value="GGJ03989.1"/>
    <property type="molecule type" value="Genomic_DNA"/>
</dbReference>
<evidence type="ECO:0000313" key="4">
    <source>
        <dbReference type="Proteomes" id="UP000637695"/>
    </source>
</evidence>
<protein>
    <recommendedName>
        <fullName evidence="5">PII-like signaling protein</fullName>
    </recommendedName>
</protein>
<proteinExistence type="inferred from homology"/>
<dbReference type="InterPro" id="IPR015867">
    <property type="entry name" value="N-reg_PII/ATP_PRibTrfase_C"/>
</dbReference>
<gene>
    <name evidence="3" type="ORF">GCM10010885_11540</name>
</gene>
<reference evidence="3" key="2">
    <citation type="submission" date="2020-09" db="EMBL/GenBank/DDBJ databases">
        <authorList>
            <person name="Sun Q."/>
            <person name="Ohkuma M."/>
        </authorList>
    </citation>
    <scope>NUCLEOTIDE SEQUENCE</scope>
    <source>
        <strain evidence="3">JCM 18487</strain>
    </source>
</reference>
<dbReference type="PANTHER" id="PTHR35983">
    <property type="entry name" value="UPF0166 PROTEIN TM_0021"/>
    <property type="match status" value="1"/>
</dbReference>
<sequence length="278" mass="30047">MARAAESEWCNLSVGIWNGAETAGGGRLLYRVLVDEALRSGVAGATVWTGVEGGRATRAFRTVENEVASNELPIWMEIMDRWERVQAWLPEVARLLRGRGVLVWQPVVRGEARDRMHNGQDPAREHTPRPAGGPQAAAGAGATESHGSDVPPLTAAAPAGDELDQMARACGLPVLSGLEVRVYTVENAQRAGRPVYQAAADVLRQYQILWIATFRGVCGFGARRKLNRPRLFQPAAVPVMVTALDRADKVARALPALQDVLQGDGMLAITPVYLCTPR</sequence>
<dbReference type="SUPFAM" id="SSF54913">
    <property type="entry name" value="GlnB-like"/>
    <property type="match status" value="2"/>
</dbReference>
<comment type="caution">
    <text evidence="3">The sequence shown here is derived from an EMBL/GenBank/DDBJ whole genome shotgun (WGS) entry which is preliminary data.</text>
</comment>
<reference evidence="3" key="1">
    <citation type="journal article" date="2014" name="Int. J. Syst. Evol. Microbiol.">
        <title>Complete genome sequence of Corynebacterium casei LMG S-19264T (=DSM 44701T), isolated from a smear-ripened cheese.</title>
        <authorList>
            <consortium name="US DOE Joint Genome Institute (JGI-PGF)"/>
            <person name="Walter F."/>
            <person name="Albersmeier A."/>
            <person name="Kalinowski J."/>
            <person name="Ruckert C."/>
        </authorList>
    </citation>
    <scope>NUCLEOTIDE SEQUENCE</scope>
    <source>
        <strain evidence="3">JCM 18487</strain>
    </source>
</reference>
<feature type="region of interest" description="Disordered" evidence="2">
    <location>
        <begin position="113"/>
        <end position="157"/>
    </location>
</feature>
<dbReference type="InterPro" id="IPR011322">
    <property type="entry name" value="N-reg_PII-like_a/b"/>
</dbReference>
<evidence type="ECO:0000256" key="1">
    <source>
        <dbReference type="ARBA" id="ARBA00010554"/>
    </source>
</evidence>
<evidence type="ECO:0008006" key="5">
    <source>
        <dbReference type="Google" id="ProtNLM"/>
    </source>
</evidence>
<dbReference type="InterPro" id="IPR003793">
    <property type="entry name" value="UPF0166"/>
</dbReference>
<dbReference type="RefSeq" id="WP_188881720.1">
    <property type="nucleotide sequence ID" value="NZ_BMOY01000014.1"/>
</dbReference>
<dbReference type="AlphaFoldDB" id="A0A917NK81"/>
<organism evidence="3 4">
    <name type="scientific">Alicyclobacillus cellulosilyticus</name>
    <dbReference type="NCBI Taxonomy" id="1003997"/>
    <lineage>
        <taxon>Bacteria</taxon>
        <taxon>Bacillati</taxon>
        <taxon>Bacillota</taxon>
        <taxon>Bacilli</taxon>
        <taxon>Bacillales</taxon>
        <taxon>Alicyclobacillaceae</taxon>
        <taxon>Alicyclobacillus</taxon>
    </lineage>
</organism>
<dbReference type="Proteomes" id="UP000637695">
    <property type="component" value="Unassembled WGS sequence"/>
</dbReference>
<name>A0A917NK81_9BACL</name>
<evidence type="ECO:0000256" key="2">
    <source>
        <dbReference type="SAM" id="MobiDB-lite"/>
    </source>
</evidence>
<comment type="similarity">
    <text evidence="1">Belongs to the UPF0166 family.</text>
</comment>
<evidence type="ECO:0000313" key="3">
    <source>
        <dbReference type="EMBL" id="GGJ03989.1"/>
    </source>
</evidence>